<dbReference type="InterPro" id="IPR036179">
    <property type="entry name" value="Ig-like_dom_sf"/>
</dbReference>
<feature type="transmembrane region" description="Helical" evidence="8">
    <location>
        <begin position="1430"/>
        <end position="1455"/>
    </location>
</feature>
<organism evidence="13 14">
    <name type="scientific">Limulus polyphemus</name>
    <name type="common">Atlantic horseshoe crab</name>
    <dbReference type="NCBI Taxonomy" id="6850"/>
    <lineage>
        <taxon>Eukaryota</taxon>
        <taxon>Metazoa</taxon>
        <taxon>Ecdysozoa</taxon>
        <taxon>Arthropoda</taxon>
        <taxon>Chelicerata</taxon>
        <taxon>Merostomata</taxon>
        <taxon>Xiphosura</taxon>
        <taxon>Limulidae</taxon>
        <taxon>Limulus</taxon>
    </lineage>
</organism>
<dbReference type="InterPro" id="IPR003961">
    <property type="entry name" value="FN3_dom"/>
</dbReference>
<comment type="caution">
    <text evidence="7">Lacks conserved residue(s) required for the propagation of feature annotation.</text>
</comment>
<dbReference type="InterPro" id="IPR013783">
    <property type="entry name" value="Ig-like_fold"/>
</dbReference>
<keyword evidence="13" id="KW-1185">Reference proteome</keyword>
<dbReference type="PROSITE" id="PS50835">
    <property type="entry name" value="IG_LIKE"/>
    <property type="match status" value="2"/>
</dbReference>
<evidence type="ECO:0000256" key="9">
    <source>
        <dbReference type="SAM" id="SignalP"/>
    </source>
</evidence>
<evidence type="ECO:0000256" key="6">
    <source>
        <dbReference type="ARBA" id="ARBA00023180"/>
    </source>
</evidence>
<evidence type="ECO:0000256" key="4">
    <source>
        <dbReference type="ARBA" id="ARBA00022989"/>
    </source>
</evidence>
<evidence type="ECO:0000256" key="5">
    <source>
        <dbReference type="ARBA" id="ARBA00023136"/>
    </source>
</evidence>
<comment type="subcellular location">
    <subcellularLocation>
        <location evidence="1">Membrane</location>
        <topology evidence="1">Single-pass type I membrane protein</topology>
    </subcellularLocation>
</comment>
<dbReference type="Gene3D" id="2.60.40.10">
    <property type="entry name" value="Immunoglobulins"/>
    <property type="match status" value="8"/>
</dbReference>
<dbReference type="PROSITE" id="PS00022">
    <property type="entry name" value="EGF_1"/>
    <property type="match status" value="2"/>
</dbReference>
<dbReference type="SUPFAM" id="SSF48726">
    <property type="entry name" value="Immunoglobulin"/>
    <property type="match status" value="2"/>
</dbReference>
<reference evidence="14" key="1">
    <citation type="submission" date="2025-08" db="UniProtKB">
        <authorList>
            <consortium name="RefSeq"/>
        </authorList>
    </citation>
    <scope>IDENTIFICATION</scope>
    <source>
        <tissue evidence="14">Muscle</tissue>
    </source>
</reference>
<feature type="domain" description="Fibronectin type-III" evidence="12">
    <location>
        <begin position="1177"/>
        <end position="1279"/>
    </location>
</feature>
<dbReference type="CDD" id="cd00063">
    <property type="entry name" value="FN3"/>
    <property type="match status" value="6"/>
</dbReference>
<dbReference type="PANTHER" id="PTHR26391:SF18">
    <property type="entry name" value="PROTEIN KINASE RECEPTOR TIE-1, PUTATIVE-RELATED"/>
    <property type="match status" value="1"/>
</dbReference>
<dbReference type="InterPro" id="IPR003599">
    <property type="entry name" value="Ig_sub"/>
</dbReference>
<dbReference type="Proteomes" id="UP000694941">
    <property type="component" value="Unplaced"/>
</dbReference>
<feature type="domain" description="Fibronectin type-III" evidence="12">
    <location>
        <begin position="956"/>
        <end position="1064"/>
    </location>
</feature>
<proteinExistence type="predicted"/>
<keyword evidence="6" id="KW-0325">Glycoprotein</keyword>
<evidence type="ECO:0000313" key="14">
    <source>
        <dbReference type="RefSeq" id="XP_022248919.1"/>
    </source>
</evidence>
<evidence type="ECO:0000256" key="8">
    <source>
        <dbReference type="SAM" id="Phobius"/>
    </source>
</evidence>
<dbReference type="PROSITE" id="PS50853">
    <property type="entry name" value="FN3"/>
    <property type="match status" value="6"/>
</dbReference>
<feature type="domain" description="Fibronectin type-III" evidence="12">
    <location>
        <begin position="1066"/>
        <end position="1173"/>
    </location>
</feature>
<evidence type="ECO:0000313" key="13">
    <source>
        <dbReference type="Proteomes" id="UP000694941"/>
    </source>
</evidence>
<feature type="domain" description="EGF-like" evidence="10">
    <location>
        <begin position="225"/>
        <end position="256"/>
    </location>
</feature>
<dbReference type="PANTHER" id="PTHR26391">
    <property type="entry name" value="INACTIVE TYROSINE-PROTEIN KINASE 7"/>
    <property type="match status" value="1"/>
</dbReference>
<feature type="domain" description="Ig-like" evidence="11">
    <location>
        <begin position="74"/>
        <end position="194"/>
    </location>
</feature>
<feature type="domain" description="Fibronectin type-III" evidence="12">
    <location>
        <begin position="749"/>
        <end position="844"/>
    </location>
</feature>
<dbReference type="RefSeq" id="XP_022248919.1">
    <property type="nucleotide sequence ID" value="XM_022393211.1"/>
</dbReference>
<evidence type="ECO:0000256" key="7">
    <source>
        <dbReference type="PROSITE-ProRule" id="PRU00076"/>
    </source>
</evidence>
<dbReference type="InterPro" id="IPR036116">
    <property type="entry name" value="FN3_sf"/>
</dbReference>
<evidence type="ECO:0000259" key="12">
    <source>
        <dbReference type="PROSITE" id="PS50853"/>
    </source>
</evidence>
<name>A0ABM1SZ63_LIMPO</name>
<evidence type="ECO:0000256" key="1">
    <source>
        <dbReference type="ARBA" id="ARBA00004479"/>
    </source>
</evidence>
<dbReference type="InterPro" id="IPR000742">
    <property type="entry name" value="EGF"/>
</dbReference>
<keyword evidence="3 9" id="KW-0732">Signal</keyword>
<dbReference type="Pfam" id="PF00041">
    <property type="entry name" value="fn3"/>
    <property type="match status" value="5"/>
</dbReference>
<keyword evidence="4 8" id="KW-1133">Transmembrane helix</keyword>
<protein>
    <submittedName>
        <fullName evidence="14">Tenascin-like isoform X1</fullName>
    </submittedName>
</protein>
<evidence type="ECO:0000259" key="11">
    <source>
        <dbReference type="PROSITE" id="PS50835"/>
    </source>
</evidence>
<dbReference type="Pfam" id="PF23144">
    <property type="entry name" value="Fn3_PTPRU"/>
    <property type="match status" value="1"/>
</dbReference>
<accession>A0ABM1SZ63</accession>
<feature type="signal peptide" evidence="9">
    <location>
        <begin position="1"/>
        <end position="23"/>
    </location>
</feature>
<keyword evidence="7" id="KW-1015">Disulfide bond</keyword>
<feature type="domain" description="Fibronectin type-III" evidence="12">
    <location>
        <begin position="848"/>
        <end position="954"/>
    </location>
</feature>
<dbReference type="GeneID" id="106465348"/>
<keyword evidence="7" id="KW-0245">EGF-like domain</keyword>
<keyword evidence="5 8" id="KW-0472">Membrane</keyword>
<sequence length="1571" mass="173568">MLQSVQLFSLCLCFLLFPTFISGQFDANFTLQNVWGRLPFEPSRSLIQCVSSSGQPEKIKFARTIDVGEGLKLPKYTQQFLQGAPVYSRILFMPSGDSLSRFGAFHCEVTSGGVTTKITTLKLPPERIAEFEPEETYIVVNQGEKVHLIMKEMKHLDLPIRWRYNGGDIIEKWNDQLTVTIPAASLADAGIYECYYEGRRNEFVHGILRLIVRGCEAEKFGQLCDQDCPICYNGGICHDLWGMCVCPPGFMGLHCEKACGANHFGADCTKICSPVGNVDSGCAIHLFCKPDPYSCSCAPGYKGPKCAIECKLGWYGADCKQPCHCISGSKACNRITGECDGGCDHGWIGESCQIRDPSATFLPNNTNISCPVGKFGKTCDQKCHCKDGVACDSLTGTCPGKCENGWSGPSCDECVEGQFGENCENTCHCEGGHIDCDKNGFCIQGCVAGWTGFTCQQKCNQGWFGQNCAYSCHCKEGVRVCDTITGSCEGDCEAGYMGENCQTFCPNTHYGVNCNKSCTCKNGGHCNRIDGSCVCEGRWKGSTCTENSPQIVAAPDEEVNTGQPKSVSCTADAIPPPSIQITTSKLPDIHSKIKQLAKNQYQVVVLVTATEAGNVEFFCIARNGHGFTKKSFTLHVIDPPVLRERPKILSVNSTSVTVGWRPWEFEKDEGGKKSDRVNYMVVYREKKDIQWQKLDTWQSGLSAIIPNLLPDTEYEVAVRCQRVGRGGEGKPSLSISIHTLCGKPTSEGIPHDFLAVAPNATSVQLTWKHPMLSELRCRLLAYRLRFWKTSDNVSMQHAEIASSVERYVITDLAVHTNYTFQLYPLTSSGLGSYYASVNVTTPEAVPGPVQNLRYHHVPNPHNLLLTWDTPFGNTGSLKIYSVKYGIASIKNCGNSSFEATDPGVFTALTTKDKQITLIGLQPYSNYYITVCASTSAGFGDVQELYADTKEAAPTGVPQNIRVITVGKTVLEFHWDPIQCDKSNGKIINYEYALQHVTYFRINKTRKKRKVLNGKWAVPVTKTNGTTVFLTGLIPFQSYAFVVRGYTISGPGPFSKKIFEKTAEDVPPAPSLSVMAKSDKDITLKLIPPNPSHGVILQYRLSYWPAENKSLNTSFILINNTGKKDDDDNDSGSVKTYLLQKLLPYTQYSVKAQCSTKPGWGQWSKITTVSTEESLPEPPTFIHLLSRTNNSLKIGWSPPGHSNGVIILYHVKYQPLSTADPLYDVEKSLARSSNVSFTTRSFDLTGLHHSTEYQFQIRAATQVGFGKKAEAVYWTEFAEIDAPPNPIILKEHVTDSTVFIEFTPSDHAGVRKYQIIVEAAHNTAGVDEIKLMGYKGSVENKIPYYITAELDASEVSKHSKYNFVVGDGKTYGGFTNVPLKAGERYNIRIRTIAQFEMEGRSRSAISFPESSIEVGRTEVRNNQTQILGVSILYFIFIILGLFVVLTVLLLFLGLFLSKRKRKSAQCQETTNGFTNPGISDTGTWSVAYKVTEAEASDSPVVETSQAIILQKGNEKGSFAKQNRRKFLHSPTSVRVQKLSDYIFNKNTRVTSGFSDEFHVCTTLTTRLFNTNS</sequence>
<feature type="domain" description="Ig-like" evidence="11">
    <location>
        <begin position="549"/>
        <end position="635"/>
    </location>
</feature>
<dbReference type="SMART" id="SM00060">
    <property type="entry name" value="FN3"/>
    <property type="match status" value="7"/>
</dbReference>
<gene>
    <name evidence="14" type="primary">LOC106465348</name>
</gene>
<dbReference type="SUPFAM" id="SSF49265">
    <property type="entry name" value="Fibronectin type III"/>
    <property type="match status" value="3"/>
</dbReference>
<dbReference type="InterPro" id="IPR007110">
    <property type="entry name" value="Ig-like_dom"/>
</dbReference>
<dbReference type="PROSITE" id="PS50026">
    <property type="entry name" value="EGF_3"/>
    <property type="match status" value="1"/>
</dbReference>
<dbReference type="CDD" id="cd00054">
    <property type="entry name" value="EGF_CA"/>
    <property type="match status" value="1"/>
</dbReference>
<feature type="chain" id="PRO_5046018500" evidence="9">
    <location>
        <begin position="24"/>
        <end position="1571"/>
    </location>
</feature>
<evidence type="ECO:0000256" key="3">
    <source>
        <dbReference type="ARBA" id="ARBA00022729"/>
    </source>
</evidence>
<dbReference type="Gene3D" id="2.170.300.10">
    <property type="entry name" value="Tie2 ligand-binding domain superfamily"/>
    <property type="match status" value="3"/>
</dbReference>
<dbReference type="InterPro" id="IPR057598">
    <property type="entry name" value="Fn3_PTPRU"/>
</dbReference>
<keyword evidence="2 8" id="KW-0812">Transmembrane</keyword>
<evidence type="ECO:0000259" key="10">
    <source>
        <dbReference type="PROSITE" id="PS50026"/>
    </source>
</evidence>
<dbReference type="SMART" id="SM00409">
    <property type="entry name" value="IG"/>
    <property type="match status" value="2"/>
</dbReference>
<dbReference type="SMART" id="SM00181">
    <property type="entry name" value="EGF"/>
    <property type="match status" value="7"/>
</dbReference>
<evidence type="ECO:0000256" key="2">
    <source>
        <dbReference type="ARBA" id="ARBA00022692"/>
    </source>
</evidence>
<feature type="disulfide bond" evidence="7">
    <location>
        <begin position="246"/>
        <end position="255"/>
    </location>
</feature>
<feature type="domain" description="Fibronectin type-III" evidence="12">
    <location>
        <begin position="642"/>
        <end position="742"/>
    </location>
</feature>